<reference evidence="2 3" key="1">
    <citation type="submission" date="2015-03" db="EMBL/GenBank/DDBJ databases">
        <title>Genome sequence of Kiloniella sp. P1-1, isolated from the gut microflora of Pacific white shrimp, Penaeus vannamei.</title>
        <authorList>
            <person name="Shao Z."/>
            <person name="Wang L."/>
            <person name="Li X."/>
        </authorList>
    </citation>
    <scope>NUCLEOTIDE SEQUENCE [LARGE SCALE GENOMIC DNA]</scope>
    <source>
        <strain evidence="2 3">P1-1</strain>
    </source>
</reference>
<keyword evidence="3" id="KW-1185">Reference proteome</keyword>
<feature type="transmembrane region" description="Helical" evidence="1">
    <location>
        <begin position="62"/>
        <end position="83"/>
    </location>
</feature>
<sequence length="168" mass="20166">MRKALYLSRVFKILMGVLVAILKSYPSMFLMCLTMISVFLVVDTTEHSFFSANETLKVLSGSIVEFWYGYLLIGYLFDLLFYISNPYHGHVFESKQYHPYISKLMPTQIRKHMVHIFRTQDDKFLCYRLFSLLNSAFWIPMRLWSFVIAKEFRTRIARLRKEYFDLHK</sequence>
<name>A0A0M2R4P8_9PROT</name>
<feature type="transmembrane region" description="Helical" evidence="1">
    <location>
        <begin position="12"/>
        <end position="42"/>
    </location>
</feature>
<keyword evidence="1" id="KW-0472">Membrane</keyword>
<protein>
    <submittedName>
        <fullName evidence="2">Uncharacterized protein</fullName>
    </submittedName>
</protein>
<accession>A0A0M2R4P8</accession>
<dbReference type="Proteomes" id="UP000034491">
    <property type="component" value="Unassembled WGS sequence"/>
</dbReference>
<proteinExistence type="predicted"/>
<gene>
    <name evidence="2" type="ORF">WH95_10990</name>
</gene>
<evidence type="ECO:0000313" key="2">
    <source>
        <dbReference type="EMBL" id="KKJ76822.1"/>
    </source>
</evidence>
<evidence type="ECO:0000313" key="3">
    <source>
        <dbReference type="Proteomes" id="UP000034491"/>
    </source>
</evidence>
<evidence type="ECO:0000256" key="1">
    <source>
        <dbReference type="SAM" id="Phobius"/>
    </source>
</evidence>
<keyword evidence="1" id="KW-1133">Transmembrane helix</keyword>
<dbReference type="STRING" id="1549748.WH95_10990"/>
<dbReference type="EMBL" id="LANI01000010">
    <property type="protein sequence ID" value="KKJ76822.1"/>
    <property type="molecule type" value="Genomic_DNA"/>
</dbReference>
<comment type="caution">
    <text evidence="2">The sequence shown here is derived from an EMBL/GenBank/DDBJ whole genome shotgun (WGS) entry which is preliminary data.</text>
</comment>
<dbReference type="AlphaFoldDB" id="A0A0M2R4P8"/>
<keyword evidence="1" id="KW-0812">Transmembrane</keyword>
<organism evidence="2 3">
    <name type="scientific">Kiloniella litopenaei</name>
    <dbReference type="NCBI Taxonomy" id="1549748"/>
    <lineage>
        <taxon>Bacteria</taxon>
        <taxon>Pseudomonadati</taxon>
        <taxon>Pseudomonadota</taxon>
        <taxon>Alphaproteobacteria</taxon>
        <taxon>Rhodospirillales</taxon>
        <taxon>Kiloniellaceae</taxon>
        <taxon>Kiloniella</taxon>
    </lineage>
</organism>